<comment type="caution">
    <text evidence="1">The sequence shown here is derived from an EMBL/GenBank/DDBJ whole genome shotgun (WGS) entry which is preliminary data.</text>
</comment>
<evidence type="ECO:0008006" key="3">
    <source>
        <dbReference type="Google" id="ProtNLM"/>
    </source>
</evidence>
<dbReference type="InterPro" id="IPR025358">
    <property type="entry name" value="DUF4262"/>
</dbReference>
<organism evidence="1 2">
    <name type="scientific">Kribbella sancticallisti</name>
    <dbReference type="NCBI Taxonomy" id="460087"/>
    <lineage>
        <taxon>Bacteria</taxon>
        <taxon>Bacillati</taxon>
        <taxon>Actinomycetota</taxon>
        <taxon>Actinomycetes</taxon>
        <taxon>Propionibacteriales</taxon>
        <taxon>Kribbellaceae</taxon>
        <taxon>Kribbella</taxon>
    </lineage>
</organism>
<accession>A0ABP4QIM9</accession>
<dbReference type="Proteomes" id="UP001500393">
    <property type="component" value="Unassembled WGS sequence"/>
</dbReference>
<evidence type="ECO:0000313" key="2">
    <source>
        <dbReference type="Proteomes" id="UP001500393"/>
    </source>
</evidence>
<proteinExistence type="predicted"/>
<keyword evidence="2" id="KW-1185">Reference proteome</keyword>
<dbReference type="Pfam" id="PF14081">
    <property type="entry name" value="DUF4262"/>
    <property type="match status" value="1"/>
</dbReference>
<dbReference type="EMBL" id="BAAAOS010000058">
    <property type="protein sequence ID" value="GAA1610561.1"/>
    <property type="molecule type" value="Genomic_DNA"/>
</dbReference>
<dbReference type="RefSeq" id="WP_344221600.1">
    <property type="nucleotide sequence ID" value="NZ_BAAAOS010000058.1"/>
</dbReference>
<gene>
    <name evidence="1" type="ORF">GCM10009789_76150</name>
</gene>
<reference evidence="2" key="1">
    <citation type="journal article" date="2019" name="Int. J. Syst. Evol. Microbiol.">
        <title>The Global Catalogue of Microorganisms (GCM) 10K type strain sequencing project: providing services to taxonomists for standard genome sequencing and annotation.</title>
        <authorList>
            <consortium name="The Broad Institute Genomics Platform"/>
            <consortium name="The Broad Institute Genome Sequencing Center for Infectious Disease"/>
            <person name="Wu L."/>
            <person name="Ma J."/>
        </authorList>
    </citation>
    <scope>NUCLEOTIDE SEQUENCE [LARGE SCALE GENOMIC DNA]</scope>
    <source>
        <strain evidence="2">JCM 14969</strain>
    </source>
</reference>
<name>A0ABP4QIM9_9ACTN</name>
<evidence type="ECO:0000313" key="1">
    <source>
        <dbReference type="EMBL" id="GAA1610561.1"/>
    </source>
</evidence>
<sequence length="146" mass="16700">MCDVCGGITNDEYLERLVTNIRAYGWTAQYIEGDDDRNPAFAYTLGLSLQRHPELILFNCRPEQVQRILGPVAQAVLDGRRFDEGADLSDVFPEYSSAETPRLLRMPDSSTHLYTANSMFRRPGDPPIPALQLLWPSRLTWLEDRR</sequence>
<protein>
    <recommendedName>
        <fullName evidence="3">DUF4262 domain-containing protein</fullName>
    </recommendedName>
</protein>